<evidence type="ECO:0000313" key="1">
    <source>
        <dbReference type="EMBL" id="HBK53086.1"/>
    </source>
</evidence>
<dbReference type="EMBL" id="DNZF01000086">
    <property type="protein sequence ID" value="HBK53086.1"/>
    <property type="molecule type" value="Genomic_DNA"/>
</dbReference>
<name>A0A354YWK1_9FIRM</name>
<gene>
    <name evidence="1" type="ORF">DDZ44_04010</name>
</gene>
<evidence type="ECO:0000313" key="2">
    <source>
        <dbReference type="Proteomes" id="UP000263273"/>
    </source>
</evidence>
<dbReference type="Proteomes" id="UP000263273">
    <property type="component" value="Unassembled WGS sequence"/>
</dbReference>
<proteinExistence type="predicted"/>
<accession>A0A354YWK1</accession>
<dbReference type="AlphaFoldDB" id="A0A354YWK1"/>
<organism evidence="1 2">
    <name type="scientific">Syntrophomonas wolfei</name>
    <dbReference type="NCBI Taxonomy" id="863"/>
    <lineage>
        <taxon>Bacteria</taxon>
        <taxon>Bacillati</taxon>
        <taxon>Bacillota</taxon>
        <taxon>Clostridia</taxon>
        <taxon>Eubacteriales</taxon>
        <taxon>Syntrophomonadaceae</taxon>
        <taxon>Syntrophomonas</taxon>
    </lineage>
</organism>
<reference evidence="1 2" key="1">
    <citation type="journal article" date="2018" name="Nat. Biotechnol.">
        <title>A standardized bacterial taxonomy based on genome phylogeny substantially revises the tree of life.</title>
        <authorList>
            <person name="Parks D.H."/>
            <person name="Chuvochina M."/>
            <person name="Waite D.W."/>
            <person name="Rinke C."/>
            <person name="Skarshewski A."/>
            <person name="Chaumeil P.A."/>
            <person name="Hugenholtz P."/>
        </authorList>
    </citation>
    <scope>NUCLEOTIDE SEQUENCE [LARGE SCALE GENOMIC DNA]</scope>
    <source>
        <strain evidence="1">UBA10948</strain>
    </source>
</reference>
<comment type="caution">
    <text evidence="1">The sequence shown here is derived from an EMBL/GenBank/DDBJ whole genome shotgun (WGS) entry which is preliminary data.</text>
</comment>
<sequence length="63" mass="7082">MIKGAIVQFYGEGRIDFIAISAFMEQLYLPKTKIRLAKIIQAIKCGYNLKMLEGAGLKALNIY</sequence>
<protein>
    <submittedName>
        <fullName evidence="1">Uncharacterized protein</fullName>
    </submittedName>
</protein>